<evidence type="ECO:0000313" key="2">
    <source>
        <dbReference type="EMBL" id="QJA96402.1"/>
    </source>
</evidence>
<evidence type="ECO:0000313" key="1">
    <source>
        <dbReference type="EMBL" id="QJA69161.1"/>
    </source>
</evidence>
<protein>
    <submittedName>
        <fullName evidence="3">Uncharacterized protein</fullName>
    </submittedName>
</protein>
<sequence>MSGGQMMDNETIQAFRNDVINDPDNMGYSKELIMPLIDEIIRLKEEILIQRAGS</sequence>
<dbReference type="EMBL" id="MT145162">
    <property type="protein sequence ID" value="QJI04251.1"/>
    <property type="molecule type" value="Genomic_DNA"/>
</dbReference>
<proteinExistence type="predicted"/>
<accession>A0A6M3Y1X0</accession>
<dbReference type="AlphaFoldDB" id="A0A6M3Y1X0"/>
<organism evidence="3">
    <name type="scientific">viral metagenome</name>
    <dbReference type="NCBI Taxonomy" id="1070528"/>
    <lineage>
        <taxon>unclassified sequences</taxon>
        <taxon>metagenomes</taxon>
        <taxon>organismal metagenomes</taxon>
    </lineage>
</organism>
<dbReference type="EMBL" id="MT141682">
    <property type="protein sequence ID" value="QJA69161.1"/>
    <property type="molecule type" value="Genomic_DNA"/>
</dbReference>
<name>A0A6M3Y1X0_9ZZZZ</name>
<dbReference type="EMBL" id="MT143397">
    <property type="protein sequence ID" value="QJA96402.1"/>
    <property type="molecule type" value="Genomic_DNA"/>
</dbReference>
<evidence type="ECO:0000313" key="3">
    <source>
        <dbReference type="EMBL" id="QJI04251.1"/>
    </source>
</evidence>
<gene>
    <name evidence="1" type="ORF">MM415A05019_0010</name>
    <name evidence="2" type="ORF">MM415B08855_0003</name>
    <name evidence="3" type="ORF">TM448B07004_0008</name>
</gene>
<reference evidence="3" key="1">
    <citation type="submission" date="2020-03" db="EMBL/GenBank/DDBJ databases">
        <title>The deep terrestrial virosphere.</title>
        <authorList>
            <person name="Holmfeldt K."/>
            <person name="Nilsson E."/>
            <person name="Simone D."/>
            <person name="Lopez-Fernandez M."/>
            <person name="Wu X."/>
            <person name="de Brujin I."/>
            <person name="Lundin D."/>
            <person name="Andersson A."/>
            <person name="Bertilsson S."/>
            <person name="Dopson M."/>
        </authorList>
    </citation>
    <scope>NUCLEOTIDE SEQUENCE</scope>
    <source>
        <strain evidence="1">MM415A05019</strain>
        <strain evidence="2">MM415B08855</strain>
        <strain evidence="3">TM448B07004</strain>
    </source>
</reference>